<dbReference type="Proteomes" id="UP000595437">
    <property type="component" value="Chromosome 8"/>
</dbReference>
<gene>
    <name evidence="2" type="ORF">FKW44_001729</name>
    <name evidence="1" type="ORF">FKW44_013021</name>
</gene>
<reference evidence="3" key="1">
    <citation type="submission" date="2021-01" db="EMBL/GenBank/DDBJ databases">
        <title>Caligus Genome Assembly.</title>
        <authorList>
            <person name="Gallardo-Escarate C."/>
        </authorList>
    </citation>
    <scope>NUCLEOTIDE SEQUENCE [LARGE SCALE GENOMIC DNA]</scope>
</reference>
<keyword evidence="3" id="KW-1185">Reference proteome</keyword>
<organism evidence="1 3">
    <name type="scientific">Caligus rogercresseyi</name>
    <name type="common">Sea louse</name>
    <dbReference type="NCBI Taxonomy" id="217165"/>
    <lineage>
        <taxon>Eukaryota</taxon>
        <taxon>Metazoa</taxon>
        <taxon>Ecdysozoa</taxon>
        <taxon>Arthropoda</taxon>
        <taxon>Crustacea</taxon>
        <taxon>Multicrustacea</taxon>
        <taxon>Hexanauplia</taxon>
        <taxon>Copepoda</taxon>
        <taxon>Siphonostomatoida</taxon>
        <taxon>Caligidae</taxon>
        <taxon>Caligus</taxon>
    </lineage>
</organism>
<name>A0A7T8HKA4_CALRO</name>
<reference evidence="1" key="2">
    <citation type="journal article" name="Sci. Data">
        <title>Chromosome-scale genome assembly of the sea louse Caligus rogercresseyi by SMRT sequencing and Hi-C analysis.</title>
        <authorList>
            <person name="Gallardo-Escarate C."/>
            <person name="Valenzuela-Munoz V."/>
            <person name="Nunez-Acuna G."/>
            <person name="Valenzuela-Miranda D."/>
            <person name="Goncalves A.T."/>
            <person name="Escobar-Sepulveda H."/>
            <person name="Liachko I."/>
            <person name="Nelson B."/>
            <person name="Roberts S."/>
            <person name="Warren W."/>
        </authorList>
    </citation>
    <scope>NUCLEOTIDE SEQUENCE</scope>
    <source>
        <tissue evidence="1">Whole tissue</tissue>
    </source>
</reference>
<evidence type="ECO:0000313" key="3">
    <source>
        <dbReference type="Proteomes" id="UP000595437"/>
    </source>
</evidence>
<evidence type="ECO:0000313" key="1">
    <source>
        <dbReference type="EMBL" id="QQP51603.1"/>
    </source>
</evidence>
<dbReference type="Proteomes" id="UP000595437">
    <property type="component" value="Chromosome 1"/>
</dbReference>
<proteinExistence type="predicted"/>
<evidence type="ECO:0000313" key="2">
    <source>
        <dbReference type="EMBL" id="QQP56901.1"/>
    </source>
</evidence>
<sequence length="59" mass="6933">MCIIERFVILLYDRTSKCTDIYKARWKLFARKNNVQLIPPTKAALEEHVKRAVYQGGHV</sequence>
<dbReference type="AlphaFoldDB" id="A0A7T8HKA4"/>
<dbReference type="EMBL" id="CP045890">
    <property type="protein sequence ID" value="QQP56901.1"/>
    <property type="molecule type" value="Genomic_DNA"/>
</dbReference>
<dbReference type="EMBL" id="CP045897">
    <property type="protein sequence ID" value="QQP51603.1"/>
    <property type="molecule type" value="Genomic_DNA"/>
</dbReference>
<protein>
    <submittedName>
        <fullName evidence="1">Uncharacterized protein</fullName>
    </submittedName>
</protein>
<dbReference type="OrthoDB" id="7397598at2759"/>
<accession>A0A7T8HKA4</accession>